<dbReference type="Proteomes" id="UP001190700">
    <property type="component" value="Unassembled WGS sequence"/>
</dbReference>
<sequence length="116" mass="13201">MPIGFEELLRMAAVVDLNNFNEIVVLAAMLTASFFFRKDNMSVEKADAWNPRGHLVRSDVSFPGWEEGARQVDIRVRHCKTIQAGERYHTVRAVEVPDFPILDVAALWRVFLLGKS</sequence>
<keyword evidence="2" id="KW-1185">Reference proteome</keyword>
<reference evidence="1 2" key="1">
    <citation type="journal article" date="2015" name="Genome Biol. Evol.">
        <title>Comparative Genomics of a Bacterivorous Green Alga Reveals Evolutionary Causalities and Consequences of Phago-Mixotrophic Mode of Nutrition.</title>
        <authorList>
            <person name="Burns J.A."/>
            <person name="Paasch A."/>
            <person name="Narechania A."/>
            <person name="Kim E."/>
        </authorList>
    </citation>
    <scope>NUCLEOTIDE SEQUENCE [LARGE SCALE GENOMIC DNA]</scope>
    <source>
        <strain evidence="1 2">PLY_AMNH</strain>
    </source>
</reference>
<name>A0AAE0BE64_9CHLO</name>
<dbReference type="EMBL" id="LGRX02035511">
    <property type="protein sequence ID" value="KAK3234329.1"/>
    <property type="molecule type" value="Genomic_DNA"/>
</dbReference>
<comment type="caution">
    <text evidence="1">The sequence shown here is derived from an EMBL/GenBank/DDBJ whole genome shotgun (WGS) entry which is preliminary data.</text>
</comment>
<gene>
    <name evidence="1" type="ORF">CYMTET_55410</name>
</gene>
<dbReference type="AlphaFoldDB" id="A0AAE0BE64"/>
<evidence type="ECO:0000313" key="2">
    <source>
        <dbReference type="Proteomes" id="UP001190700"/>
    </source>
</evidence>
<protein>
    <submittedName>
        <fullName evidence="1">Uncharacterized protein</fullName>
    </submittedName>
</protein>
<accession>A0AAE0BE64</accession>
<organism evidence="1 2">
    <name type="scientific">Cymbomonas tetramitiformis</name>
    <dbReference type="NCBI Taxonomy" id="36881"/>
    <lineage>
        <taxon>Eukaryota</taxon>
        <taxon>Viridiplantae</taxon>
        <taxon>Chlorophyta</taxon>
        <taxon>Pyramimonadophyceae</taxon>
        <taxon>Pyramimonadales</taxon>
        <taxon>Pyramimonadaceae</taxon>
        <taxon>Cymbomonas</taxon>
    </lineage>
</organism>
<evidence type="ECO:0000313" key="1">
    <source>
        <dbReference type="EMBL" id="KAK3234329.1"/>
    </source>
</evidence>
<proteinExistence type="predicted"/>